<evidence type="ECO:0000313" key="1">
    <source>
        <dbReference type="EMBL" id="MBK9295658.1"/>
    </source>
</evidence>
<name>A0A936NA08_9ACTN</name>
<dbReference type="Proteomes" id="UP000727993">
    <property type="component" value="Unassembled WGS sequence"/>
</dbReference>
<accession>A0A936NA08</accession>
<organism evidence="1 2">
    <name type="scientific">Candidatus Neomicrothrix subdominans</name>
    <dbReference type="NCBI Taxonomy" id="2954438"/>
    <lineage>
        <taxon>Bacteria</taxon>
        <taxon>Bacillati</taxon>
        <taxon>Actinomycetota</taxon>
        <taxon>Acidimicrobiia</taxon>
        <taxon>Acidimicrobiales</taxon>
        <taxon>Microthrixaceae</taxon>
        <taxon>Candidatus Neomicrothrix</taxon>
    </lineage>
</organism>
<dbReference type="SUPFAM" id="SSF52266">
    <property type="entry name" value="SGNH hydrolase"/>
    <property type="match status" value="1"/>
</dbReference>
<reference evidence="1 2" key="1">
    <citation type="submission" date="2020-10" db="EMBL/GenBank/DDBJ databases">
        <title>Connecting structure to function with the recovery of over 1000 high-quality activated sludge metagenome-assembled genomes encoding full-length rRNA genes using long-read sequencing.</title>
        <authorList>
            <person name="Singleton C.M."/>
            <person name="Petriglieri F."/>
            <person name="Kristensen J.M."/>
            <person name="Kirkegaard R.H."/>
            <person name="Michaelsen T.Y."/>
            <person name="Andersen M.H."/>
            <person name="Karst S.M."/>
            <person name="Dueholm M.S."/>
            <person name="Nielsen P.H."/>
            <person name="Albertsen M."/>
        </authorList>
    </citation>
    <scope>NUCLEOTIDE SEQUENCE [LARGE SCALE GENOMIC DNA]</scope>
    <source>
        <strain evidence="1">Lyne_18-Q3-R50-59_MAXAC.006</strain>
    </source>
</reference>
<protein>
    <submittedName>
        <fullName evidence="1">Uncharacterized protein</fullName>
    </submittedName>
</protein>
<evidence type="ECO:0000313" key="2">
    <source>
        <dbReference type="Proteomes" id="UP000727993"/>
    </source>
</evidence>
<gene>
    <name evidence="1" type="ORF">IPN02_02030</name>
</gene>
<dbReference type="AlphaFoldDB" id="A0A936NA08"/>
<sequence>MVDVTTKRPRSRSMRMFAGVVVVAAVGVSALAVARIGPFADPVTLVVGDSVTNLSRIEIEETTGAKVVAQNRQTWALMAPRVRGAMTMMGTTPDRVGVLLGYNDVLLDAQDLGATEAVLDEFSDVECVVVLTLPKLFNRDVAAYNAQVQVIVDGLPNTMTDDGWANVINDNLAVGADLVEADLVHPKKGRAKQMLADSYRDAFDRHC</sequence>
<comment type="caution">
    <text evidence="1">The sequence shown here is derived from an EMBL/GenBank/DDBJ whole genome shotgun (WGS) entry which is preliminary data.</text>
</comment>
<dbReference type="EMBL" id="JADJZA010000001">
    <property type="protein sequence ID" value="MBK9295658.1"/>
    <property type="molecule type" value="Genomic_DNA"/>
</dbReference>
<proteinExistence type="predicted"/>